<feature type="region of interest" description="Disordered" evidence="1">
    <location>
        <begin position="105"/>
        <end position="128"/>
    </location>
</feature>
<dbReference type="EMBL" id="JASSZA010000005">
    <property type="protein sequence ID" value="KAK2112150.1"/>
    <property type="molecule type" value="Genomic_DNA"/>
</dbReference>
<sequence length="128" mass="13577">MVEGRAAEEQGPKRGGKAIPTQSLRGPGMTPKDEGPSGGGQVHLAQGGYQVQAQGQEPENPLHQHRARTSPDPRAEERAGRPVPSAATLFFSLPFNHLVSTLPPEMLTLPEPPHRSQHPLAGPSSMTA</sequence>
<evidence type="ECO:0000313" key="3">
    <source>
        <dbReference type="Proteomes" id="UP001266305"/>
    </source>
</evidence>
<reference evidence="2 3" key="1">
    <citation type="submission" date="2023-05" db="EMBL/GenBank/DDBJ databases">
        <title>B98-5 Cell Line De Novo Hybrid Assembly: An Optical Mapping Approach.</title>
        <authorList>
            <person name="Kananen K."/>
            <person name="Auerbach J.A."/>
            <person name="Kautto E."/>
            <person name="Blachly J.S."/>
        </authorList>
    </citation>
    <scope>NUCLEOTIDE SEQUENCE [LARGE SCALE GENOMIC DNA]</scope>
    <source>
        <strain evidence="2">B95-8</strain>
        <tissue evidence="2">Cell line</tissue>
    </source>
</reference>
<organism evidence="2 3">
    <name type="scientific">Saguinus oedipus</name>
    <name type="common">Cotton-top tamarin</name>
    <name type="synonym">Oedipomidas oedipus</name>
    <dbReference type="NCBI Taxonomy" id="9490"/>
    <lineage>
        <taxon>Eukaryota</taxon>
        <taxon>Metazoa</taxon>
        <taxon>Chordata</taxon>
        <taxon>Craniata</taxon>
        <taxon>Vertebrata</taxon>
        <taxon>Euteleostomi</taxon>
        <taxon>Mammalia</taxon>
        <taxon>Eutheria</taxon>
        <taxon>Euarchontoglires</taxon>
        <taxon>Primates</taxon>
        <taxon>Haplorrhini</taxon>
        <taxon>Platyrrhini</taxon>
        <taxon>Cebidae</taxon>
        <taxon>Callitrichinae</taxon>
        <taxon>Saguinus</taxon>
    </lineage>
</organism>
<dbReference type="Proteomes" id="UP001266305">
    <property type="component" value="Unassembled WGS sequence"/>
</dbReference>
<comment type="caution">
    <text evidence="2">The sequence shown here is derived from an EMBL/GenBank/DDBJ whole genome shotgun (WGS) entry which is preliminary data.</text>
</comment>
<name>A0ABQ9VSL2_SAGOE</name>
<proteinExistence type="predicted"/>
<keyword evidence="3" id="KW-1185">Reference proteome</keyword>
<accession>A0ABQ9VSL2</accession>
<evidence type="ECO:0000313" key="2">
    <source>
        <dbReference type="EMBL" id="KAK2112150.1"/>
    </source>
</evidence>
<feature type="compositionally biased region" description="Basic and acidic residues" evidence="1">
    <location>
        <begin position="69"/>
        <end position="80"/>
    </location>
</feature>
<protein>
    <submittedName>
        <fullName evidence="2">Uncharacterized protein</fullName>
    </submittedName>
</protein>
<feature type="compositionally biased region" description="Low complexity" evidence="1">
    <location>
        <begin position="45"/>
        <end position="56"/>
    </location>
</feature>
<feature type="compositionally biased region" description="Basic and acidic residues" evidence="1">
    <location>
        <begin position="1"/>
        <end position="12"/>
    </location>
</feature>
<gene>
    <name evidence="2" type="ORF">P7K49_011897</name>
</gene>
<feature type="region of interest" description="Disordered" evidence="1">
    <location>
        <begin position="1"/>
        <end position="83"/>
    </location>
</feature>
<evidence type="ECO:0000256" key="1">
    <source>
        <dbReference type="SAM" id="MobiDB-lite"/>
    </source>
</evidence>